<comment type="caution">
    <text evidence="2">The sequence shown here is derived from an EMBL/GenBank/DDBJ whole genome shotgun (WGS) entry which is preliminary data.</text>
</comment>
<dbReference type="EMBL" id="BLLF01000772">
    <property type="protein sequence ID" value="GFH14833.1"/>
    <property type="molecule type" value="Genomic_DNA"/>
</dbReference>
<name>A0A699YX56_HAELA</name>
<evidence type="ECO:0000313" key="3">
    <source>
        <dbReference type="Proteomes" id="UP000485058"/>
    </source>
</evidence>
<dbReference type="Proteomes" id="UP000485058">
    <property type="component" value="Unassembled WGS sequence"/>
</dbReference>
<gene>
    <name evidence="2" type="ORF">HaLaN_10956</name>
</gene>
<sequence length="528" mass="56238">MKLGDSGERKQQANNHSYHCCVAAEHKKEQAAVAMLGPRVALLSLPLLLTLPVTVAGAAADTNTSWDTTISLDWAILQLQLGVTYTSVPGSHSQRFGLGKHALSAHILSCTALQSSDQDGCHSLAIACLIELLDNTRAIVKTVDDNGNIPLSNNSSFAEALDDPGMLQVVTLPSPIAACTRLPYQDREEARSVMEHALQLALVSVWPQLQGVEMPGSSLAPLTRRRLQQLRGGTCGLDICLQPWLGEPGLESLIAPATQRGTGTRGFLKKLLGIAGRVIGFVLGGPAGSRLGARLGEAVGGFIEELVASKDFKAAGRAFVDTLLYVDDRLSDGYYSSGFVELESPPPPRRLQGSPRKQPPSRRARTRGGKFSSPTTIISNSPPTTRTLPGTSPPAGLETEADPTVVDSLPTVLDSLPLPVTSLDRPPILPPPGPPPGPPLPAPPDPPYPPYPPYPSYPDYPPLSPNPPFPPLPSNATAYSLPYYHRLIGIHFPDFDASPLAAKKDVFAAFLNDLQTCAATMMKLNNTQ</sequence>
<reference evidence="2 3" key="1">
    <citation type="submission" date="2020-02" db="EMBL/GenBank/DDBJ databases">
        <title>Draft genome sequence of Haematococcus lacustris strain NIES-144.</title>
        <authorList>
            <person name="Morimoto D."/>
            <person name="Nakagawa S."/>
            <person name="Yoshida T."/>
            <person name="Sawayama S."/>
        </authorList>
    </citation>
    <scope>NUCLEOTIDE SEQUENCE [LARGE SCALE GENOMIC DNA]</scope>
    <source>
        <strain evidence="2 3">NIES-144</strain>
    </source>
</reference>
<feature type="region of interest" description="Disordered" evidence="1">
    <location>
        <begin position="339"/>
        <end position="401"/>
    </location>
</feature>
<feature type="compositionally biased region" description="Low complexity" evidence="1">
    <location>
        <begin position="372"/>
        <end position="385"/>
    </location>
</feature>
<feature type="compositionally biased region" description="Basic residues" evidence="1">
    <location>
        <begin position="359"/>
        <end position="368"/>
    </location>
</feature>
<dbReference type="AlphaFoldDB" id="A0A699YX56"/>
<protein>
    <submittedName>
        <fullName evidence="2">Uncharacterized protein</fullName>
    </submittedName>
</protein>
<feature type="non-terminal residue" evidence="2">
    <location>
        <position position="528"/>
    </location>
</feature>
<feature type="region of interest" description="Disordered" evidence="1">
    <location>
        <begin position="416"/>
        <end position="453"/>
    </location>
</feature>
<keyword evidence="3" id="KW-1185">Reference proteome</keyword>
<proteinExistence type="predicted"/>
<evidence type="ECO:0000256" key="1">
    <source>
        <dbReference type="SAM" id="MobiDB-lite"/>
    </source>
</evidence>
<organism evidence="2 3">
    <name type="scientific">Haematococcus lacustris</name>
    <name type="common">Green alga</name>
    <name type="synonym">Haematococcus pluvialis</name>
    <dbReference type="NCBI Taxonomy" id="44745"/>
    <lineage>
        <taxon>Eukaryota</taxon>
        <taxon>Viridiplantae</taxon>
        <taxon>Chlorophyta</taxon>
        <taxon>core chlorophytes</taxon>
        <taxon>Chlorophyceae</taxon>
        <taxon>CS clade</taxon>
        <taxon>Chlamydomonadales</taxon>
        <taxon>Haematococcaceae</taxon>
        <taxon>Haematococcus</taxon>
    </lineage>
</organism>
<feature type="compositionally biased region" description="Pro residues" evidence="1">
    <location>
        <begin position="427"/>
        <end position="453"/>
    </location>
</feature>
<accession>A0A699YX56</accession>
<evidence type="ECO:0000313" key="2">
    <source>
        <dbReference type="EMBL" id="GFH14833.1"/>
    </source>
</evidence>